<keyword evidence="5 9" id="KW-0297">G-protein coupled receptor</keyword>
<evidence type="ECO:0000256" key="3">
    <source>
        <dbReference type="ARBA" id="ARBA00022692"/>
    </source>
</evidence>
<dbReference type="EMBL" id="CAKASE010000063">
    <property type="protein sequence ID" value="CAG9569535.1"/>
    <property type="molecule type" value="Genomic_DNA"/>
</dbReference>
<feature type="transmembrane region" description="Helical" evidence="11">
    <location>
        <begin position="730"/>
        <end position="754"/>
    </location>
</feature>
<feature type="transmembrane region" description="Helical" evidence="11">
    <location>
        <begin position="1062"/>
        <end position="1087"/>
    </location>
</feature>
<dbReference type="Gene3D" id="1.20.1070.10">
    <property type="entry name" value="Rhodopsin 7-helix transmembrane proteins"/>
    <property type="match status" value="3"/>
</dbReference>
<dbReference type="GO" id="GO:0005886">
    <property type="term" value="C:plasma membrane"/>
    <property type="evidence" value="ECO:0007669"/>
    <property type="project" value="TreeGrafter"/>
</dbReference>
<comment type="similarity">
    <text evidence="2 9">Belongs to the G-protein coupled receptor 1 family.</text>
</comment>
<dbReference type="Pfam" id="PF00001">
    <property type="entry name" value="7tm_1"/>
    <property type="match status" value="2"/>
</dbReference>
<keyword evidence="8 9" id="KW-0807">Transducer</keyword>
<evidence type="ECO:0000256" key="10">
    <source>
        <dbReference type="SAM" id="MobiDB-lite"/>
    </source>
</evidence>
<dbReference type="OrthoDB" id="10036964at2759"/>
<comment type="caution">
    <text evidence="13">The sequence shown here is derived from an EMBL/GenBank/DDBJ whole genome shotgun (WGS) entry which is preliminary data.</text>
</comment>
<evidence type="ECO:0000259" key="12">
    <source>
        <dbReference type="PROSITE" id="PS50262"/>
    </source>
</evidence>
<evidence type="ECO:0000256" key="5">
    <source>
        <dbReference type="ARBA" id="ARBA00023040"/>
    </source>
</evidence>
<feature type="transmembrane region" description="Helical" evidence="11">
    <location>
        <begin position="268"/>
        <end position="288"/>
    </location>
</feature>
<keyword evidence="14" id="KW-1185">Reference proteome</keyword>
<dbReference type="AlphaFoldDB" id="A0A8J2QUN3"/>
<dbReference type="PANTHER" id="PTHR24243">
    <property type="entry name" value="G-PROTEIN COUPLED RECEPTOR"/>
    <property type="match status" value="1"/>
</dbReference>
<dbReference type="PROSITE" id="PS00237">
    <property type="entry name" value="G_PROTEIN_RECEP_F1_1"/>
    <property type="match status" value="1"/>
</dbReference>
<organism evidence="13 14">
    <name type="scientific">Danaus chrysippus</name>
    <name type="common">African queen</name>
    <dbReference type="NCBI Taxonomy" id="151541"/>
    <lineage>
        <taxon>Eukaryota</taxon>
        <taxon>Metazoa</taxon>
        <taxon>Ecdysozoa</taxon>
        <taxon>Arthropoda</taxon>
        <taxon>Hexapoda</taxon>
        <taxon>Insecta</taxon>
        <taxon>Pterygota</taxon>
        <taxon>Neoptera</taxon>
        <taxon>Endopterygota</taxon>
        <taxon>Lepidoptera</taxon>
        <taxon>Glossata</taxon>
        <taxon>Ditrysia</taxon>
        <taxon>Papilionoidea</taxon>
        <taxon>Nymphalidae</taxon>
        <taxon>Danainae</taxon>
        <taxon>Danaini</taxon>
        <taxon>Danaina</taxon>
        <taxon>Danaus</taxon>
        <taxon>Anosia</taxon>
    </lineage>
</organism>
<proteinExistence type="inferred from homology"/>
<keyword evidence="3 9" id="KW-0812">Transmembrane</keyword>
<comment type="subcellular location">
    <subcellularLocation>
        <location evidence="1">Membrane</location>
        <topology evidence="1">Multi-pass membrane protein</topology>
    </subcellularLocation>
</comment>
<dbReference type="Proteomes" id="UP000789524">
    <property type="component" value="Unassembled WGS sequence"/>
</dbReference>
<gene>
    <name evidence="13" type="ORF">DCHRY22_LOCUS8919</name>
</gene>
<protein>
    <submittedName>
        <fullName evidence="13">(African queen) hypothetical protein</fullName>
    </submittedName>
</protein>
<evidence type="ECO:0000313" key="13">
    <source>
        <dbReference type="EMBL" id="CAG9569535.1"/>
    </source>
</evidence>
<evidence type="ECO:0000313" key="14">
    <source>
        <dbReference type="Proteomes" id="UP000789524"/>
    </source>
</evidence>
<feature type="region of interest" description="Disordered" evidence="10">
    <location>
        <begin position="873"/>
        <end position="892"/>
    </location>
</feature>
<evidence type="ECO:0000256" key="11">
    <source>
        <dbReference type="SAM" id="Phobius"/>
    </source>
</evidence>
<feature type="transmembrane region" description="Helical" evidence="11">
    <location>
        <begin position="233"/>
        <end position="256"/>
    </location>
</feature>
<dbReference type="InterPro" id="IPR000276">
    <property type="entry name" value="GPCR_Rhodpsn"/>
</dbReference>
<dbReference type="PROSITE" id="PS50262">
    <property type="entry name" value="G_PROTEIN_RECEP_F1_2"/>
    <property type="match status" value="2"/>
</dbReference>
<evidence type="ECO:0000256" key="1">
    <source>
        <dbReference type="ARBA" id="ARBA00004141"/>
    </source>
</evidence>
<feature type="transmembrane region" description="Helical" evidence="11">
    <location>
        <begin position="830"/>
        <end position="857"/>
    </location>
</feature>
<dbReference type="InterPro" id="IPR017452">
    <property type="entry name" value="GPCR_Rhodpsn_7TM"/>
</dbReference>
<dbReference type="SUPFAM" id="SSF81321">
    <property type="entry name" value="Family A G protein-coupled receptor-like"/>
    <property type="match status" value="2"/>
</dbReference>
<dbReference type="PRINTS" id="PR00237">
    <property type="entry name" value="GPCRRHODOPSN"/>
</dbReference>
<evidence type="ECO:0000256" key="9">
    <source>
        <dbReference type="RuleBase" id="RU000688"/>
    </source>
</evidence>
<reference evidence="13" key="1">
    <citation type="submission" date="2021-09" db="EMBL/GenBank/DDBJ databases">
        <authorList>
            <person name="Martin H S."/>
        </authorList>
    </citation>
    <scope>NUCLEOTIDE SEQUENCE</scope>
</reference>
<accession>A0A8J2QUN3</accession>
<feature type="transmembrane region" description="Helical" evidence="11">
    <location>
        <begin position="774"/>
        <end position="802"/>
    </location>
</feature>
<name>A0A8J2QUN3_9NEOP</name>
<feature type="domain" description="G-protein coupled receptors family 1 profile" evidence="12">
    <location>
        <begin position="699"/>
        <end position="853"/>
    </location>
</feature>
<dbReference type="GO" id="GO:0004930">
    <property type="term" value="F:G protein-coupled receptor activity"/>
    <property type="evidence" value="ECO:0007669"/>
    <property type="project" value="UniProtKB-KW"/>
</dbReference>
<evidence type="ECO:0000256" key="4">
    <source>
        <dbReference type="ARBA" id="ARBA00022989"/>
    </source>
</evidence>
<evidence type="ECO:0000256" key="6">
    <source>
        <dbReference type="ARBA" id="ARBA00023136"/>
    </source>
</evidence>
<keyword evidence="4 11" id="KW-1133">Transmembrane helix</keyword>
<feature type="compositionally biased region" description="Low complexity" evidence="10">
    <location>
        <begin position="879"/>
        <end position="892"/>
    </location>
</feature>
<keyword evidence="7 9" id="KW-0675">Receptor</keyword>
<evidence type="ECO:0000256" key="7">
    <source>
        <dbReference type="ARBA" id="ARBA00023170"/>
    </source>
</evidence>
<evidence type="ECO:0000256" key="2">
    <source>
        <dbReference type="ARBA" id="ARBA00010663"/>
    </source>
</evidence>
<feature type="domain" description="G-protein coupled receptors family 1 profile" evidence="12">
    <location>
        <begin position="247"/>
        <end position="289"/>
    </location>
</feature>
<keyword evidence="6 11" id="KW-0472">Membrane</keyword>
<evidence type="ECO:0000256" key="8">
    <source>
        <dbReference type="ARBA" id="ARBA00023224"/>
    </source>
</evidence>
<dbReference type="PANTHER" id="PTHR24243:SF233">
    <property type="entry name" value="THYROTROPIN-RELEASING HORMONE RECEPTOR"/>
    <property type="match status" value="1"/>
</dbReference>
<sequence length="1280" mass="145765">MKFSLSSNVKLCEAYEAYFNLPIRSQDKIWAPKFSCSYCKNTLEAWYRGEKKSMKFAVPRIWREPTNHISDCYFCLVNPRKRRAGKNAKKIQYPELPSTTAPVPHSEHFPVPSRSNLKEELPLSQDCSSSEGSEFLIKSVSNEILHLKKRSAKVQCKTDAQPHMISIANFTHTSNHTIQYNTHTYKNATHTRESDNLFERYENSTYNGSISNTTFDGNFTEYAEIPYYIKATSMTFCIVIMCLGVIGNVMVPIVILKTKDMRNSTNIFLVNLSIADLMVLLVCTPTVLVEVNSKPETWVLGKELYAGVIKMLKLWLGLALTADSSALFRDRNSFGMNLKRPSELYKHLRVSKRHILGKSHDDVVTSLPKDNDAPELESRLQFHKQFMIGAQNNRVGLGSSRKVQDTDILKSFIRQDENDKYKIHAMSLEMQNEWLDIGDFCIPLALKWRTLIHDWSPALLKFYLNAFQMTLPDQSNLVRWGKGTEKTCYICGKAVGTAKHLLVGCRVLLDSGQYSRRHDRVLEIIRFVREGTRAIKSNVKPYSILKAASDWTIMMDTYEKQYKIPEDICASASRPDIFLYSRILKRVVMIELTVPWETNIPKDHAIKVNKYYELTNELTRNRFVVDLYAVEVGARGITAKSLYNLLKDLGLSRTNINSFLERTSKAALVGSFQIWLGRERNLDSGGLAVPFVELTVAHASVLTILAISFERYYAICEPLRAGYVCTKTRATLICALAWFFAALFTSPILAIAEIQTVTRQDGTFQQCLTQAVTFWQITFFMTVIILLYLLPLFILVVLYTVIAKNLITAASKVVLNKTVDPYNVRARKQVILMLGTVVLCFFLCLMPYRVLALWIIITPSELSDNVSPEKWTQNRRVQRTVTNGSTTSSSLTRTTNSLKKLFTHRSSLDKSEVESNSRVTKDEDSNKSNGFFEKMLTSKRFIRQQSAPVCSNPKTKVINRMRSEGSMLEISDALGINKNNGSGSDTTKFIRHSTISKDRSDIELESNRNHGSLRRSVLINSAKAKSLDDPNKNPILGVATFTHERYHDGTEVPVCLTQADTFWSALFFILIIAIFFIIPLGVLLVLYSIIAKNLMENPIIISQQGKNANNAGNVLRYRKQNTSDSFWRRYSNRASSQKHFINRDSKKLNEVKEIFDTKVQQVKVGEIINVENTRRNSMKIIAAMNELNDNLGEIIKADSLKSDKDESPNTVNVDVHNENELAVEKNKQLQILNLDFKTNNIQSVTLDVNEKCDRNRFVCVPAQESRNIFVYDFKNNESFV</sequence>